<evidence type="ECO:0000256" key="2">
    <source>
        <dbReference type="ARBA" id="ARBA00023172"/>
    </source>
</evidence>
<dbReference type="PANTHER" id="PTHR30349:SF88">
    <property type="entry name" value="BLL1584 PROTEIN"/>
    <property type="match status" value="1"/>
</dbReference>
<dbReference type="InterPro" id="IPR050090">
    <property type="entry name" value="Tyrosine_recombinase_XerCD"/>
</dbReference>
<evidence type="ECO:0000313" key="5">
    <source>
        <dbReference type="Proteomes" id="UP000249393"/>
    </source>
</evidence>
<dbReference type="Pfam" id="PF00589">
    <property type="entry name" value="Phage_integrase"/>
    <property type="match status" value="1"/>
</dbReference>
<dbReference type="GO" id="GO:0006310">
    <property type="term" value="P:DNA recombination"/>
    <property type="evidence" value="ECO:0007669"/>
    <property type="project" value="UniProtKB-KW"/>
</dbReference>
<dbReference type="EMBL" id="QFQZ01000056">
    <property type="protein sequence ID" value="PZR32652.1"/>
    <property type="molecule type" value="Genomic_DNA"/>
</dbReference>
<dbReference type="InterPro" id="IPR013762">
    <property type="entry name" value="Integrase-like_cat_sf"/>
</dbReference>
<dbReference type="PANTHER" id="PTHR30349">
    <property type="entry name" value="PHAGE INTEGRASE-RELATED"/>
    <property type="match status" value="1"/>
</dbReference>
<dbReference type="Proteomes" id="UP000249393">
    <property type="component" value="Unassembled WGS sequence"/>
</dbReference>
<proteinExistence type="predicted"/>
<organism evidence="4 5">
    <name type="scientific">Caulobacter segnis</name>
    <dbReference type="NCBI Taxonomy" id="88688"/>
    <lineage>
        <taxon>Bacteria</taxon>
        <taxon>Pseudomonadati</taxon>
        <taxon>Pseudomonadota</taxon>
        <taxon>Alphaproteobacteria</taxon>
        <taxon>Caulobacterales</taxon>
        <taxon>Caulobacteraceae</taxon>
        <taxon>Caulobacter</taxon>
    </lineage>
</organism>
<accession>A0A2W5V076</accession>
<dbReference type="Gene3D" id="1.10.443.10">
    <property type="entry name" value="Intergrase catalytic core"/>
    <property type="match status" value="1"/>
</dbReference>
<protein>
    <recommendedName>
        <fullName evidence="3">Tyr recombinase domain-containing protein</fullName>
    </recommendedName>
</protein>
<name>A0A2W5V076_9CAUL</name>
<dbReference type="GO" id="GO:0003677">
    <property type="term" value="F:DNA binding"/>
    <property type="evidence" value="ECO:0007669"/>
    <property type="project" value="InterPro"/>
</dbReference>
<keyword evidence="2" id="KW-0233">DNA recombination</keyword>
<evidence type="ECO:0000259" key="3">
    <source>
        <dbReference type="PROSITE" id="PS51898"/>
    </source>
</evidence>
<dbReference type="SUPFAM" id="SSF56349">
    <property type="entry name" value="DNA breaking-rejoining enzymes"/>
    <property type="match status" value="1"/>
</dbReference>
<gene>
    <name evidence="4" type="ORF">DI526_15930</name>
</gene>
<dbReference type="GO" id="GO:0015074">
    <property type="term" value="P:DNA integration"/>
    <property type="evidence" value="ECO:0007669"/>
    <property type="project" value="UniProtKB-KW"/>
</dbReference>
<evidence type="ECO:0000313" key="4">
    <source>
        <dbReference type="EMBL" id="PZR32652.1"/>
    </source>
</evidence>
<dbReference type="PROSITE" id="PS51898">
    <property type="entry name" value="TYR_RECOMBINASE"/>
    <property type="match status" value="1"/>
</dbReference>
<dbReference type="InterPro" id="IPR002104">
    <property type="entry name" value="Integrase_catalytic"/>
</dbReference>
<evidence type="ECO:0000256" key="1">
    <source>
        <dbReference type="ARBA" id="ARBA00022908"/>
    </source>
</evidence>
<comment type="caution">
    <text evidence="4">The sequence shown here is derived from an EMBL/GenBank/DDBJ whole genome shotgun (WGS) entry which is preliminary data.</text>
</comment>
<dbReference type="RefSeq" id="WP_304280106.1">
    <property type="nucleotide sequence ID" value="NZ_QFQZ01000056.1"/>
</dbReference>
<sequence>MPRPTKGPRLYLRPAAAQRRARPCYVIRDGRAEISTGCGPDQQREAERTLASHIASKLALPPADPDRRQDPTRVLVREVLSLYAAERAPELAVDQASMDGWIAHLRAWWGDSTLSYVRRSTCKAYVADRTRETALVGGRRTSRPVSDQTARRELEVLSAAIGYWDAEDRLLYRPPVWLPPKAETRRNALSRAEVAALLKATLGWRLEPDGGWTRLGASAIANRAHLRRFLLIALYTGSRTSVVTSLSWNRSMTCAWVDLTKGLLYRRGTAERDIANKSRPPAKLPPRLLAHMRRWHRHDVQIHADDADKVIHHGDQGVSGVRKGFSACVADAGLSKAVTPHWVRHTAATLLMEANVDIWLAASYLGMSAMMLERHYAHHRPDFQRVARSAL</sequence>
<feature type="domain" description="Tyr recombinase" evidence="3">
    <location>
        <begin position="184"/>
        <end position="391"/>
    </location>
</feature>
<dbReference type="AlphaFoldDB" id="A0A2W5V076"/>
<dbReference type="InterPro" id="IPR011010">
    <property type="entry name" value="DNA_brk_join_enz"/>
</dbReference>
<reference evidence="4 5" key="1">
    <citation type="submission" date="2017-08" db="EMBL/GenBank/DDBJ databases">
        <title>Infants hospitalized years apart are colonized by the same room-sourced microbial strains.</title>
        <authorList>
            <person name="Brooks B."/>
            <person name="Olm M.R."/>
            <person name="Firek B.A."/>
            <person name="Baker R."/>
            <person name="Thomas B.C."/>
            <person name="Morowitz M.J."/>
            <person name="Banfield J.F."/>
        </authorList>
    </citation>
    <scope>NUCLEOTIDE SEQUENCE [LARGE SCALE GENOMIC DNA]</scope>
    <source>
        <strain evidence="4">S2_003_000_R2_4</strain>
    </source>
</reference>
<keyword evidence="1" id="KW-0229">DNA integration</keyword>